<evidence type="ECO:0000256" key="6">
    <source>
        <dbReference type="ARBA" id="ARBA00022777"/>
    </source>
</evidence>
<keyword evidence="4" id="KW-0597">Phosphoprotein</keyword>
<dbReference type="Gene3D" id="6.10.340.10">
    <property type="match status" value="1"/>
</dbReference>
<dbReference type="GO" id="GO:0000155">
    <property type="term" value="F:phosphorelay sensor kinase activity"/>
    <property type="evidence" value="ECO:0007669"/>
    <property type="project" value="InterPro"/>
</dbReference>
<dbReference type="AlphaFoldDB" id="A0A3D3RFF5"/>
<dbReference type="InterPro" id="IPR005467">
    <property type="entry name" value="His_kinase_dom"/>
</dbReference>
<proteinExistence type="predicted"/>
<dbReference type="Pfam" id="PF02518">
    <property type="entry name" value="HATPase_c"/>
    <property type="match status" value="1"/>
</dbReference>
<dbReference type="InterPro" id="IPR003661">
    <property type="entry name" value="HisK_dim/P_dom"/>
</dbReference>
<keyword evidence="7" id="KW-1133">Transmembrane helix</keyword>
<gene>
    <name evidence="10" type="ORF">DIT97_28775</name>
</gene>
<name>A0A3D3RFF5_9PLAN</name>
<dbReference type="PANTHER" id="PTHR43065">
    <property type="entry name" value="SENSOR HISTIDINE KINASE"/>
    <property type="match status" value="1"/>
</dbReference>
<sequence length="491" mass="53549">MKLAAKLILIFMVGVLGIVALFSWQTVRQQRAWSQQSNEDSAVDLVHALKPTIEQAYRDGGTVRIQQAIEVTRRTTSGPAMRWIAPEKSDGAQEGSDNLSTDTETLSRSISSISISDKDGKTKQLTYVPLTLSGDVPGAVEVATPLLNSEANVRRSFQASILSLFGVTLLSGFVIYWGGLKLVASPLRRLMKQVEQIGKGEFGQPPAISSNDEFGQLAFAISEMSYRLQEQRATIEAETETRLQTQQQLRHIDRLGTVGTLAAGVAHELGTPLNVVSGRAGLISSGQLSEADVRSSAQTIQKETERMTAIIRQLLDFARRTGTEQASIDLIRLAQQTCELMQPLAMKAHVELIVSANENLPVNTVGDPGQLQQVITNLISNAIQAIPDGGKIRITVHSEDIQPPAMIESELNRFACLEVIDTGTGMTNIETEHVFEPFYTTKDVGEGTGLGLSIAYGIVREHGGWIDVASEKDQGTTFRVWLPLDNQKDEQ</sequence>
<dbReference type="PROSITE" id="PS50885">
    <property type="entry name" value="HAMP"/>
    <property type="match status" value="1"/>
</dbReference>
<feature type="domain" description="HAMP" evidence="9">
    <location>
        <begin position="181"/>
        <end position="233"/>
    </location>
</feature>
<dbReference type="Gene3D" id="1.10.287.130">
    <property type="match status" value="1"/>
</dbReference>
<dbReference type="CDD" id="cd06225">
    <property type="entry name" value="HAMP"/>
    <property type="match status" value="1"/>
</dbReference>
<dbReference type="EC" id="2.7.13.3" evidence="3"/>
<dbReference type="GO" id="GO:0016020">
    <property type="term" value="C:membrane"/>
    <property type="evidence" value="ECO:0007669"/>
    <property type="project" value="UniProtKB-SubCell"/>
</dbReference>
<dbReference type="SUPFAM" id="SSF47384">
    <property type="entry name" value="Homodimeric domain of signal transducing histidine kinase"/>
    <property type="match status" value="1"/>
</dbReference>
<dbReference type="Proteomes" id="UP000263642">
    <property type="component" value="Unassembled WGS sequence"/>
</dbReference>
<dbReference type="EMBL" id="DQAY01000179">
    <property type="protein sequence ID" value="HCO26812.1"/>
    <property type="molecule type" value="Genomic_DNA"/>
</dbReference>
<evidence type="ECO:0000256" key="2">
    <source>
        <dbReference type="ARBA" id="ARBA00004370"/>
    </source>
</evidence>
<dbReference type="PRINTS" id="PR00344">
    <property type="entry name" value="BCTRLSENSOR"/>
</dbReference>
<comment type="subcellular location">
    <subcellularLocation>
        <location evidence="2">Membrane</location>
    </subcellularLocation>
</comment>
<evidence type="ECO:0000259" key="8">
    <source>
        <dbReference type="PROSITE" id="PS50109"/>
    </source>
</evidence>
<reference evidence="10 11" key="1">
    <citation type="journal article" date="2018" name="Nat. Biotechnol.">
        <title>A standardized bacterial taxonomy based on genome phylogeny substantially revises the tree of life.</title>
        <authorList>
            <person name="Parks D.H."/>
            <person name="Chuvochina M."/>
            <person name="Waite D.W."/>
            <person name="Rinke C."/>
            <person name="Skarshewski A."/>
            <person name="Chaumeil P.A."/>
            <person name="Hugenholtz P."/>
        </authorList>
    </citation>
    <scope>NUCLEOTIDE SEQUENCE [LARGE SCALE GENOMIC DNA]</scope>
    <source>
        <strain evidence="10">UBA9375</strain>
    </source>
</reference>
<comment type="caution">
    <text evidence="10">The sequence shown here is derived from an EMBL/GenBank/DDBJ whole genome shotgun (WGS) entry which is preliminary data.</text>
</comment>
<feature type="domain" description="Histidine kinase" evidence="8">
    <location>
        <begin position="264"/>
        <end position="486"/>
    </location>
</feature>
<dbReference type="InterPro" id="IPR003660">
    <property type="entry name" value="HAMP_dom"/>
</dbReference>
<evidence type="ECO:0000259" key="9">
    <source>
        <dbReference type="PROSITE" id="PS50885"/>
    </source>
</evidence>
<evidence type="ECO:0000313" key="10">
    <source>
        <dbReference type="EMBL" id="HCO26812.1"/>
    </source>
</evidence>
<dbReference type="PANTHER" id="PTHR43065:SF42">
    <property type="entry name" value="TWO-COMPONENT SENSOR PPRA"/>
    <property type="match status" value="1"/>
</dbReference>
<dbReference type="PROSITE" id="PS50109">
    <property type="entry name" value="HIS_KIN"/>
    <property type="match status" value="1"/>
</dbReference>
<accession>A0A3D3RFF5</accession>
<dbReference type="CDD" id="cd00082">
    <property type="entry name" value="HisKA"/>
    <property type="match status" value="1"/>
</dbReference>
<evidence type="ECO:0000256" key="7">
    <source>
        <dbReference type="SAM" id="Phobius"/>
    </source>
</evidence>
<dbReference type="InterPro" id="IPR036890">
    <property type="entry name" value="HATPase_C_sf"/>
</dbReference>
<dbReference type="SUPFAM" id="SSF158472">
    <property type="entry name" value="HAMP domain-like"/>
    <property type="match status" value="1"/>
</dbReference>
<feature type="transmembrane region" description="Helical" evidence="7">
    <location>
        <begin position="7"/>
        <end position="27"/>
    </location>
</feature>
<dbReference type="SMART" id="SM00304">
    <property type="entry name" value="HAMP"/>
    <property type="match status" value="1"/>
</dbReference>
<keyword evidence="5" id="KW-0808">Transferase</keyword>
<protein>
    <recommendedName>
        <fullName evidence="3">histidine kinase</fullName>
        <ecNumber evidence="3">2.7.13.3</ecNumber>
    </recommendedName>
</protein>
<evidence type="ECO:0000256" key="1">
    <source>
        <dbReference type="ARBA" id="ARBA00000085"/>
    </source>
</evidence>
<dbReference type="InterPro" id="IPR003594">
    <property type="entry name" value="HATPase_dom"/>
</dbReference>
<dbReference type="SMART" id="SM00388">
    <property type="entry name" value="HisKA"/>
    <property type="match status" value="1"/>
</dbReference>
<evidence type="ECO:0000313" key="11">
    <source>
        <dbReference type="Proteomes" id="UP000263642"/>
    </source>
</evidence>
<keyword evidence="7" id="KW-0812">Transmembrane</keyword>
<feature type="transmembrane region" description="Helical" evidence="7">
    <location>
        <begin position="161"/>
        <end position="183"/>
    </location>
</feature>
<evidence type="ECO:0000256" key="3">
    <source>
        <dbReference type="ARBA" id="ARBA00012438"/>
    </source>
</evidence>
<dbReference type="InterPro" id="IPR004358">
    <property type="entry name" value="Sig_transdc_His_kin-like_C"/>
</dbReference>
<comment type="catalytic activity">
    <reaction evidence="1">
        <text>ATP + protein L-histidine = ADP + protein N-phospho-L-histidine.</text>
        <dbReference type="EC" id="2.7.13.3"/>
    </reaction>
</comment>
<keyword evidence="7" id="KW-0472">Membrane</keyword>
<dbReference type="SMART" id="SM00387">
    <property type="entry name" value="HATPase_c"/>
    <property type="match status" value="1"/>
</dbReference>
<dbReference type="Pfam" id="PF00512">
    <property type="entry name" value="HisKA"/>
    <property type="match status" value="1"/>
</dbReference>
<evidence type="ECO:0000256" key="5">
    <source>
        <dbReference type="ARBA" id="ARBA00022679"/>
    </source>
</evidence>
<dbReference type="Pfam" id="PF00672">
    <property type="entry name" value="HAMP"/>
    <property type="match status" value="1"/>
</dbReference>
<dbReference type="SUPFAM" id="SSF55874">
    <property type="entry name" value="ATPase domain of HSP90 chaperone/DNA topoisomerase II/histidine kinase"/>
    <property type="match status" value="1"/>
</dbReference>
<dbReference type="Gene3D" id="3.30.565.10">
    <property type="entry name" value="Histidine kinase-like ATPase, C-terminal domain"/>
    <property type="match status" value="1"/>
</dbReference>
<evidence type="ECO:0000256" key="4">
    <source>
        <dbReference type="ARBA" id="ARBA00022553"/>
    </source>
</evidence>
<dbReference type="InterPro" id="IPR036097">
    <property type="entry name" value="HisK_dim/P_sf"/>
</dbReference>
<keyword evidence="6" id="KW-0418">Kinase</keyword>
<organism evidence="10 11">
    <name type="scientific">Gimesia maris</name>
    <dbReference type="NCBI Taxonomy" id="122"/>
    <lineage>
        <taxon>Bacteria</taxon>
        <taxon>Pseudomonadati</taxon>
        <taxon>Planctomycetota</taxon>
        <taxon>Planctomycetia</taxon>
        <taxon>Planctomycetales</taxon>
        <taxon>Planctomycetaceae</taxon>
        <taxon>Gimesia</taxon>
    </lineage>
</organism>